<keyword evidence="5" id="KW-1185">Reference proteome</keyword>
<reference evidence="4 5" key="1">
    <citation type="submission" date="2016-09" db="EMBL/GenBank/DDBJ databases">
        <title>Chromobacterium muskegensis sp. nov., an insecticidal bacterium isolated from Sphagnum bogs.</title>
        <authorList>
            <person name="Sparks M.E."/>
            <person name="Blackburn M.B."/>
            <person name="Gundersen-Rindal D.E."/>
            <person name="Mitchell A."/>
            <person name="Farrar R."/>
            <person name="Kuhar D."/>
        </authorList>
    </citation>
    <scope>NUCLEOTIDE SEQUENCE [LARGE SCALE GENOMIC DNA]</scope>
    <source>
        <strain evidence="4 5">14B-1</strain>
    </source>
</reference>
<keyword evidence="1" id="KW-0596">Phosphopantetheine</keyword>
<sequence>MAGLPTYPFGRRSLPEEPVAAGHGGDSAFIEVIAAYSRQDARSIDPAASIADLGIDSLLLMRMIDALETQYSIHLSLDDVLNCASIGQFAAMLAERVVEGGQKARQAPKKGKKPKELEVLQSRGSLAPAFWFHGSMGTVQAYIGLSQSLGRNLPFTACSPEASGTISSRSAIWARWRSTTPICCWPPDRTPGCHSSLADIRKAV</sequence>
<evidence type="ECO:0000313" key="4">
    <source>
        <dbReference type="EMBL" id="OHX20026.1"/>
    </source>
</evidence>
<evidence type="ECO:0000256" key="1">
    <source>
        <dbReference type="ARBA" id="ARBA00022450"/>
    </source>
</evidence>
<name>A0ABX3CD47_9NEIS</name>
<evidence type="ECO:0000259" key="3">
    <source>
        <dbReference type="PROSITE" id="PS50075"/>
    </source>
</evidence>
<protein>
    <recommendedName>
        <fullName evidence="3">Carrier domain-containing protein</fullName>
    </recommendedName>
</protein>
<keyword evidence="2" id="KW-0597">Phosphoprotein</keyword>
<accession>A0ABX3CD47</accession>
<dbReference type="InterPro" id="IPR006162">
    <property type="entry name" value="Ppantetheine_attach_site"/>
</dbReference>
<dbReference type="InterPro" id="IPR029058">
    <property type="entry name" value="AB_hydrolase_fold"/>
</dbReference>
<dbReference type="Proteomes" id="UP000180280">
    <property type="component" value="Unassembled WGS sequence"/>
</dbReference>
<comment type="caution">
    <text evidence="4">The sequence shown here is derived from an EMBL/GenBank/DDBJ whole genome shotgun (WGS) entry which is preliminary data.</text>
</comment>
<feature type="domain" description="Carrier" evidence="3">
    <location>
        <begin position="23"/>
        <end position="97"/>
    </location>
</feature>
<dbReference type="EMBL" id="MKCT01000020">
    <property type="protein sequence ID" value="OHX20026.1"/>
    <property type="molecule type" value="Genomic_DNA"/>
</dbReference>
<dbReference type="InterPro" id="IPR020806">
    <property type="entry name" value="PKS_PP-bd"/>
</dbReference>
<dbReference type="SMART" id="SM00823">
    <property type="entry name" value="PKS_PP"/>
    <property type="match status" value="1"/>
</dbReference>
<evidence type="ECO:0000256" key="2">
    <source>
        <dbReference type="ARBA" id="ARBA00022553"/>
    </source>
</evidence>
<dbReference type="SUPFAM" id="SSF47336">
    <property type="entry name" value="ACP-like"/>
    <property type="match status" value="1"/>
</dbReference>
<dbReference type="Pfam" id="PF00550">
    <property type="entry name" value="PP-binding"/>
    <property type="match status" value="1"/>
</dbReference>
<dbReference type="PROSITE" id="PS00012">
    <property type="entry name" value="PHOSPHOPANTETHEINE"/>
    <property type="match status" value="1"/>
</dbReference>
<evidence type="ECO:0000313" key="5">
    <source>
        <dbReference type="Proteomes" id="UP000180280"/>
    </source>
</evidence>
<proteinExistence type="predicted"/>
<dbReference type="InterPro" id="IPR009081">
    <property type="entry name" value="PP-bd_ACP"/>
</dbReference>
<gene>
    <name evidence="4" type="ORF">BI344_15620</name>
</gene>
<dbReference type="Gene3D" id="3.40.50.1820">
    <property type="entry name" value="alpha/beta hydrolase"/>
    <property type="match status" value="1"/>
</dbReference>
<dbReference type="PROSITE" id="PS50075">
    <property type="entry name" value="CARRIER"/>
    <property type="match status" value="1"/>
</dbReference>
<dbReference type="InterPro" id="IPR036736">
    <property type="entry name" value="ACP-like_sf"/>
</dbReference>
<organism evidence="4 5">
    <name type="scientific">Chromobacterium sphagni</name>
    <dbReference type="NCBI Taxonomy" id="1903179"/>
    <lineage>
        <taxon>Bacteria</taxon>
        <taxon>Pseudomonadati</taxon>
        <taxon>Pseudomonadota</taxon>
        <taxon>Betaproteobacteria</taxon>
        <taxon>Neisseriales</taxon>
        <taxon>Chromobacteriaceae</taxon>
        <taxon>Chromobacterium</taxon>
    </lineage>
</organism>